<dbReference type="InterPro" id="IPR036182">
    <property type="entry name" value="PCuAC_sf"/>
</dbReference>
<gene>
    <name evidence="3" type="ORF">Arub01_36270</name>
</gene>
<dbReference type="Gene3D" id="2.60.40.1890">
    <property type="entry name" value="PCu(A)C copper chaperone"/>
    <property type="match status" value="1"/>
</dbReference>
<feature type="chain" id="PRO_5040801474" description="Copper chaperone PCu(A)C" evidence="2">
    <location>
        <begin position="25"/>
        <end position="332"/>
    </location>
</feature>
<proteinExistence type="predicted"/>
<evidence type="ECO:0000256" key="1">
    <source>
        <dbReference type="SAM" id="MobiDB-lite"/>
    </source>
</evidence>
<dbReference type="PROSITE" id="PS51257">
    <property type="entry name" value="PROKAR_LIPOPROTEIN"/>
    <property type="match status" value="1"/>
</dbReference>
<feature type="region of interest" description="Disordered" evidence="1">
    <location>
        <begin position="125"/>
        <end position="221"/>
    </location>
</feature>
<organism evidence="3 4">
    <name type="scientific">Actinomadura rubrobrunea</name>
    <dbReference type="NCBI Taxonomy" id="115335"/>
    <lineage>
        <taxon>Bacteria</taxon>
        <taxon>Bacillati</taxon>
        <taxon>Actinomycetota</taxon>
        <taxon>Actinomycetes</taxon>
        <taxon>Streptosporangiales</taxon>
        <taxon>Thermomonosporaceae</taxon>
        <taxon>Actinomadura</taxon>
    </lineage>
</organism>
<feature type="compositionally biased region" description="Low complexity" evidence="1">
    <location>
        <begin position="273"/>
        <end position="298"/>
    </location>
</feature>
<evidence type="ECO:0008006" key="5">
    <source>
        <dbReference type="Google" id="ProtNLM"/>
    </source>
</evidence>
<feature type="compositionally biased region" description="Polar residues" evidence="1">
    <location>
        <begin position="176"/>
        <end position="192"/>
    </location>
</feature>
<dbReference type="AlphaFoldDB" id="A0A9W6PYN0"/>
<keyword evidence="4" id="KW-1185">Reference proteome</keyword>
<feature type="compositionally biased region" description="Polar residues" evidence="1">
    <location>
        <begin position="125"/>
        <end position="134"/>
    </location>
</feature>
<sequence>MIRDSRRMVALAIAGAVAIAPVLSGCGAGREPQTAAPTQLTEGVNASVPKGAASPQVDIRNMFLLGPRPNMQFDPGSSVPLYATIINQVRGREDSLIEVSSPAFAQARIAGDAVVLPAAQEDGTTTAVTLSGAQEGSPARPTGTAEPGSSGERKEGGEASPSASPTTTKEGDAASPTATPRATVTPQGEKSPSPTPSAGQQTGAAQTTAPGAADATPAPGGRGPLVVLTGLNRRLIGGEVLQVTLRFKHAGSIRLNVPVVAQQGEFSTYAPVSGGSPAPGATATPTAGEGAGATPTAGEHADAAPSGEATPAGAERETSTKAPESPAADGGH</sequence>
<evidence type="ECO:0000256" key="2">
    <source>
        <dbReference type="SAM" id="SignalP"/>
    </source>
</evidence>
<dbReference type="Proteomes" id="UP001165124">
    <property type="component" value="Unassembled WGS sequence"/>
</dbReference>
<keyword evidence="2" id="KW-0732">Signal</keyword>
<protein>
    <recommendedName>
        <fullName evidence="5">Copper chaperone PCu(A)C</fullName>
    </recommendedName>
</protein>
<feature type="compositionally biased region" description="Low complexity" evidence="1">
    <location>
        <begin position="196"/>
        <end position="219"/>
    </location>
</feature>
<dbReference type="EMBL" id="BSRZ01000008">
    <property type="protein sequence ID" value="GLW65383.1"/>
    <property type="molecule type" value="Genomic_DNA"/>
</dbReference>
<evidence type="ECO:0000313" key="4">
    <source>
        <dbReference type="Proteomes" id="UP001165124"/>
    </source>
</evidence>
<comment type="caution">
    <text evidence="3">The sequence shown here is derived from an EMBL/GenBank/DDBJ whole genome shotgun (WGS) entry which is preliminary data.</text>
</comment>
<reference evidence="3" key="1">
    <citation type="submission" date="2023-02" db="EMBL/GenBank/DDBJ databases">
        <title>Actinomadura rubrobrunea NBRC 14622.</title>
        <authorList>
            <person name="Ichikawa N."/>
            <person name="Sato H."/>
            <person name="Tonouchi N."/>
        </authorList>
    </citation>
    <scope>NUCLEOTIDE SEQUENCE</scope>
    <source>
        <strain evidence="3">NBRC 14622</strain>
    </source>
</reference>
<accession>A0A9W6PYN0</accession>
<evidence type="ECO:0000313" key="3">
    <source>
        <dbReference type="EMBL" id="GLW65383.1"/>
    </source>
</evidence>
<feature type="region of interest" description="Disordered" evidence="1">
    <location>
        <begin position="270"/>
        <end position="332"/>
    </location>
</feature>
<name>A0A9W6PYN0_9ACTN</name>
<feature type="signal peptide" evidence="2">
    <location>
        <begin position="1"/>
        <end position="24"/>
    </location>
</feature>